<dbReference type="GeneTree" id="ENSGT00990000213420"/>
<reference evidence="1" key="3">
    <citation type="submission" date="2025-09" db="UniProtKB">
        <authorList>
            <consortium name="Ensembl"/>
        </authorList>
    </citation>
    <scope>IDENTIFICATION</scope>
</reference>
<organism evidence="1 2">
    <name type="scientific">Podarcis muralis</name>
    <name type="common">Wall lizard</name>
    <name type="synonym">Lacerta muralis</name>
    <dbReference type="NCBI Taxonomy" id="64176"/>
    <lineage>
        <taxon>Eukaryota</taxon>
        <taxon>Metazoa</taxon>
        <taxon>Chordata</taxon>
        <taxon>Craniata</taxon>
        <taxon>Vertebrata</taxon>
        <taxon>Euteleostomi</taxon>
        <taxon>Lepidosauria</taxon>
        <taxon>Squamata</taxon>
        <taxon>Bifurcata</taxon>
        <taxon>Unidentata</taxon>
        <taxon>Episquamata</taxon>
        <taxon>Laterata</taxon>
        <taxon>Lacertibaenia</taxon>
        <taxon>Lacertidae</taxon>
        <taxon>Podarcis</taxon>
    </lineage>
</organism>
<dbReference type="AlphaFoldDB" id="A0A670JAW4"/>
<evidence type="ECO:0000313" key="2">
    <source>
        <dbReference type="Proteomes" id="UP000472272"/>
    </source>
</evidence>
<name>A0A670JAW4_PODMU</name>
<dbReference type="Ensembl" id="ENSPMRT00000022657.1">
    <property type="protein sequence ID" value="ENSPMRP00000021345.1"/>
    <property type="gene ID" value="ENSPMRG00000013865.1"/>
</dbReference>
<keyword evidence="2" id="KW-1185">Reference proteome</keyword>
<accession>A0A670JAW4</accession>
<sequence>GVTLREGECGAFQFLLSPCIIFDQWPFRLRGVVVYPHVRASCYSAEEHLLGVQKAPESMLNISSMTKLLLANQSSTWKRRLPSRHSGTYLSTCTLTCFRTVRLAGAGTEQRELTLSQGFKPLTRRSAASRQVLGSVV</sequence>
<reference evidence="1 2" key="1">
    <citation type="journal article" date="2019" name="Proc. Natl. Acad. Sci. U.S.A.">
        <title>Regulatory changes in pterin and carotenoid genes underlie balanced color polymorphisms in the wall lizard.</title>
        <authorList>
            <person name="Andrade P."/>
            <person name="Pinho C."/>
            <person name="Perez I de Lanuza G."/>
            <person name="Afonso S."/>
            <person name="Brejcha J."/>
            <person name="Rubin C.J."/>
            <person name="Wallerman O."/>
            <person name="Pereira P."/>
            <person name="Sabatino S.J."/>
            <person name="Bellati A."/>
            <person name="Pellitteri-Rosa D."/>
            <person name="Bosakova Z."/>
            <person name="Bunikis I."/>
            <person name="Carretero M.A."/>
            <person name="Feiner N."/>
            <person name="Marsik P."/>
            <person name="Pauperio F."/>
            <person name="Salvi D."/>
            <person name="Soler L."/>
            <person name="While G.M."/>
            <person name="Uller T."/>
            <person name="Font E."/>
            <person name="Andersson L."/>
            <person name="Carneiro M."/>
        </authorList>
    </citation>
    <scope>NUCLEOTIDE SEQUENCE</scope>
</reference>
<evidence type="ECO:0000313" key="1">
    <source>
        <dbReference type="Ensembl" id="ENSPMRP00000021345.1"/>
    </source>
</evidence>
<proteinExistence type="predicted"/>
<dbReference type="Proteomes" id="UP000472272">
    <property type="component" value="Chromosome 14"/>
</dbReference>
<reference evidence="1" key="2">
    <citation type="submission" date="2025-08" db="UniProtKB">
        <authorList>
            <consortium name="Ensembl"/>
        </authorList>
    </citation>
    <scope>IDENTIFICATION</scope>
</reference>
<protein>
    <submittedName>
        <fullName evidence="1">Uncharacterized protein</fullName>
    </submittedName>
</protein>